<accession>A0A0D0ARY7</accession>
<feature type="repeat" description="WD" evidence="3">
    <location>
        <begin position="937"/>
        <end position="977"/>
    </location>
</feature>
<dbReference type="InterPro" id="IPR055442">
    <property type="entry name" value="Beta-prop_EML-like_2nd"/>
</dbReference>
<dbReference type="Pfam" id="PF00400">
    <property type="entry name" value="WD40"/>
    <property type="match status" value="10"/>
</dbReference>
<dbReference type="Proteomes" id="UP000053593">
    <property type="component" value="Unassembled WGS sequence"/>
</dbReference>
<dbReference type="Pfam" id="PF23414">
    <property type="entry name" value="Beta-prop_EML_2"/>
    <property type="match status" value="1"/>
</dbReference>
<evidence type="ECO:0000313" key="7">
    <source>
        <dbReference type="Proteomes" id="UP000053593"/>
    </source>
</evidence>
<dbReference type="OrthoDB" id="3266532at2759"/>
<feature type="repeat" description="WD" evidence="3">
    <location>
        <begin position="764"/>
        <end position="805"/>
    </location>
</feature>
<feature type="domain" description="Nephrocystin 3-like N-terminal" evidence="5">
    <location>
        <begin position="36"/>
        <end position="197"/>
    </location>
</feature>
<feature type="repeat" description="WD" evidence="3">
    <location>
        <begin position="895"/>
        <end position="936"/>
    </location>
</feature>
<dbReference type="InterPro" id="IPR027417">
    <property type="entry name" value="P-loop_NTPase"/>
</dbReference>
<protein>
    <recommendedName>
        <fullName evidence="8">WD40 repeat-like protein</fullName>
    </recommendedName>
</protein>
<feature type="repeat" description="WD" evidence="3">
    <location>
        <begin position="1146"/>
        <end position="1187"/>
    </location>
</feature>
<feature type="repeat" description="WD" evidence="3">
    <location>
        <begin position="637"/>
        <end position="678"/>
    </location>
</feature>
<dbReference type="PANTHER" id="PTHR19846:SF0">
    <property type="entry name" value="PRE-MRNA PROCESSING FACTOR 4"/>
    <property type="match status" value="1"/>
</dbReference>
<proteinExistence type="predicted"/>
<dbReference type="PROSITE" id="PS00678">
    <property type="entry name" value="WD_REPEATS_1"/>
    <property type="match status" value="3"/>
</dbReference>
<dbReference type="Gene3D" id="2.130.10.10">
    <property type="entry name" value="YVTN repeat-like/Quinoprotein amine dehydrogenase"/>
    <property type="match status" value="5"/>
</dbReference>
<name>A0A0D0ARY7_9AGAR</name>
<dbReference type="CDD" id="cd00200">
    <property type="entry name" value="WD40"/>
    <property type="match status" value="2"/>
</dbReference>
<gene>
    <name evidence="6" type="ORF">GYMLUDRAFT_179287</name>
</gene>
<feature type="repeat" description="WD" evidence="3">
    <location>
        <begin position="595"/>
        <end position="636"/>
    </location>
</feature>
<sequence length="1270" mass="139818">MRLRDLRPTLEATYAHGNRDLCAEGTRVDILNAGTAWCKDRSADSSTIFWLSGPAGAGKSTIAYTLCERLLKEGKNVTCLGASFFCSRQIQNTRERRNIIPTIAYQLAHSFPPYGKKLLELKLDVSPPPLKDHITKMLISPWNQSIVGHENLPPLVVIVDALDEIENEEGSQFLKELITAIAAQGAHRGLKFFVTSRQDSRIIEVCNSFPSQAVIQLQDVNSEIVEKDIAKYLQIELPDLNPAQISQIALQASGLFIYAATAIRLLSRDSSKTTEQRLDILLKPESQGFEDEFRELAVDHLYEEVLCELLLHKSGSDCQIAISILQTIIFAQKPLSPSDILKLLKHEPSNKEYPQQIVKSLHAVLWINSANDHVYTYHKSFVDFMSNLERFRDSKLKSMFIPYSATTCHSELTVKCFELMKTLLIFNICGLPSSFQNDEELENLAAQIDKNIPPFLQYACQFWATHLESSYSSLNDQNRAVIRDTLLKWLNNNSLFWIEVMSLLKLAGECYHSLRKARLCIRKDIKLEDIKDFIAIENLITTFAGGGAAKSTPHLYVSALALSTHSMGVVKTWQNKFSGIPKVNMQMRETLQLLVKEHTAQVHSVAFSPDGTQIACGSSDSSIQIWDASTGEEVTKLVGHTDSVQSVVFSPDGSRLASGSDDGSVQIWETSTGKEVHTLNSHCIGSIPSVAFSPDGKQIAFGSTDQCVHICNALTGKEVHKLNGHTEYVSSVAFSPDGTLIASCSNDPTVWIWNALTGEKACKLDGHTFAVKSVAFSPDGKWISSGSSDYSVRIWDAATGKEVHQLNGHSDWVRAIAFSPNGTFIASASDDKSVQIWNALTGEEVHKLDGHTGYVTSVAFSPDGTRIISGSYDKSVRIWRMPIWDASTGKDTLKVDGHNDAVFSVAFSPNSTQIVSGSRDGTVQVWDALTREQLHGLDCNTDRVYSVAFSPDGNLIVSGSDYSVQIWDAFTGKLVHKLNGYTGTVFSVSFSPDGTQLSFGSDDNSIQIWNVSTGDKIQTLNGHTAAVLSATYCPDGTQIASGSDDNSVRIWDVSTGDLMHILNGHILSVRSVALSPVDTWIASGSDDGSLRIWDTLTGNEVQRIYAHTGCVLSVAFSPDGKQIAFGCSDKCVWICSALTGEKVHKLDGHTDWVWSVAFSPDGTRIASGSSDHSVRIWNASPTKVIHSADDPQLAESTINQLPIQEFWYAHCDGWILSQTGQRLMWISPSLIQYVNQPDCQVILSGGHIDIDFQASCFGEDWNCIYIRDGQ</sequence>
<dbReference type="GO" id="GO:0046540">
    <property type="term" value="C:U4/U6 x U5 tri-snRNP complex"/>
    <property type="evidence" value="ECO:0007669"/>
    <property type="project" value="TreeGrafter"/>
</dbReference>
<dbReference type="PANTHER" id="PTHR19846">
    <property type="entry name" value="WD40 REPEAT PROTEIN"/>
    <property type="match status" value="1"/>
</dbReference>
<feature type="repeat" description="WD" evidence="3">
    <location>
        <begin position="978"/>
        <end position="1019"/>
    </location>
</feature>
<evidence type="ECO:0000313" key="6">
    <source>
        <dbReference type="EMBL" id="KIK53160.1"/>
    </source>
</evidence>
<dbReference type="GO" id="GO:0030621">
    <property type="term" value="F:U4 snRNA binding"/>
    <property type="evidence" value="ECO:0007669"/>
    <property type="project" value="TreeGrafter"/>
</dbReference>
<feature type="repeat" description="WD" evidence="3">
    <location>
        <begin position="848"/>
        <end position="881"/>
    </location>
</feature>
<dbReference type="SMART" id="SM00320">
    <property type="entry name" value="WD40"/>
    <property type="match status" value="14"/>
</dbReference>
<dbReference type="EMBL" id="KN834832">
    <property type="protein sequence ID" value="KIK53160.1"/>
    <property type="molecule type" value="Genomic_DNA"/>
</dbReference>
<dbReference type="SUPFAM" id="SSF50998">
    <property type="entry name" value="Quinoprotein alcohol dehydrogenase-like"/>
    <property type="match status" value="1"/>
</dbReference>
<keyword evidence="1 3" id="KW-0853">WD repeat</keyword>
<feature type="repeat" description="WD" evidence="3">
    <location>
        <begin position="1062"/>
        <end position="1103"/>
    </location>
</feature>
<dbReference type="SUPFAM" id="SSF50978">
    <property type="entry name" value="WD40 repeat-like"/>
    <property type="match status" value="1"/>
</dbReference>
<dbReference type="InterPro" id="IPR036322">
    <property type="entry name" value="WD40_repeat_dom_sf"/>
</dbReference>
<dbReference type="Gene3D" id="3.40.50.300">
    <property type="entry name" value="P-loop containing nucleotide triphosphate hydrolases"/>
    <property type="match status" value="1"/>
</dbReference>
<feature type="domain" description="EML-like second beta-propeller" evidence="4">
    <location>
        <begin position="604"/>
        <end position="760"/>
    </location>
</feature>
<dbReference type="AlphaFoldDB" id="A0A0D0ARY7"/>
<dbReference type="InterPro" id="IPR018391">
    <property type="entry name" value="PQQ_b-propeller_rpt"/>
</dbReference>
<reference evidence="6 7" key="1">
    <citation type="submission" date="2014-04" db="EMBL/GenBank/DDBJ databases">
        <title>Evolutionary Origins and Diversification of the Mycorrhizal Mutualists.</title>
        <authorList>
            <consortium name="DOE Joint Genome Institute"/>
            <consortium name="Mycorrhizal Genomics Consortium"/>
            <person name="Kohler A."/>
            <person name="Kuo A."/>
            <person name="Nagy L.G."/>
            <person name="Floudas D."/>
            <person name="Copeland A."/>
            <person name="Barry K.W."/>
            <person name="Cichocki N."/>
            <person name="Veneault-Fourrey C."/>
            <person name="LaButti K."/>
            <person name="Lindquist E.A."/>
            <person name="Lipzen A."/>
            <person name="Lundell T."/>
            <person name="Morin E."/>
            <person name="Murat C."/>
            <person name="Riley R."/>
            <person name="Ohm R."/>
            <person name="Sun H."/>
            <person name="Tunlid A."/>
            <person name="Henrissat B."/>
            <person name="Grigoriev I.V."/>
            <person name="Hibbett D.S."/>
            <person name="Martin F."/>
        </authorList>
    </citation>
    <scope>NUCLEOTIDE SEQUENCE [LARGE SCALE GENOMIC DNA]</scope>
    <source>
        <strain evidence="6 7">FD-317 M1</strain>
    </source>
</reference>
<feature type="repeat" description="WD" evidence="3">
    <location>
        <begin position="806"/>
        <end position="847"/>
    </location>
</feature>
<dbReference type="HOGENOM" id="CLU_000288_6_3_1"/>
<dbReference type="GO" id="GO:0000398">
    <property type="term" value="P:mRNA splicing, via spliceosome"/>
    <property type="evidence" value="ECO:0007669"/>
    <property type="project" value="TreeGrafter"/>
</dbReference>
<dbReference type="Pfam" id="PF24883">
    <property type="entry name" value="NPHP3_N"/>
    <property type="match status" value="1"/>
</dbReference>
<organism evidence="6 7">
    <name type="scientific">Collybiopsis luxurians FD-317 M1</name>
    <dbReference type="NCBI Taxonomy" id="944289"/>
    <lineage>
        <taxon>Eukaryota</taxon>
        <taxon>Fungi</taxon>
        <taxon>Dikarya</taxon>
        <taxon>Basidiomycota</taxon>
        <taxon>Agaricomycotina</taxon>
        <taxon>Agaricomycetes</taxon>
        <taxon>Agaricomycetidae</taxon>
        <taxon>Agaricales</taxon>
        <taxon>Marasmiineae</taxon>
        <taxon>Omphalotaceae</taxon>
        <taxon>Collybiopsis</taxon>
        <taxon>Collybiopsis luxurians</taxon>
    </lineage>
</organism>
<keyword evidence="2" id="KW-0677">Repeat</keyword>
<feature type="repeat" description="WD" evidence="3">
    <location>
        <begin position="722"/>
        <end position="763"/>
    </location>
</feature>
<dbReference type="SUPFAM" id="SSF52540">
    <property type="entry name" value="P-loop containing nucleoside triphosphate hydrolases"/>
    <property type="match status" value="1"/>
</dbReference>
<dbReference type="PROSITE" id="PS50294">
    <property type="entry name" value="WD_REPEATS_REGION"/>
    <property type="match status" value="12"/>
</dbReference>
<dbReference type="SMART" id="SM00564">
    <property type="entry name" value="PQQ"/>
    <property type="match status" value="7"/>
</dbReference>
<evidence type="ECO:0008006" key="8">
    <source>
        <dbReference type="Google" id="ProtNLM"/>
    </source>
</evidence>
<evidence type="ECO:0000259" key="5">
    <source>
        <dbReference type="Pfam" id="PF24883"/>
    </source>
</evidence>
<dbReference type="InterPro" id="IPR019775">
    <property type="entry name" value="WD40_repeat_CS"/>
</dbReference>
<evidence type="ECO:0000256" key="1">
    <source>
        <dbReference type="ARBA" id="ARBA00022574"/>
    </source>
</evidence>
<evidence type="ECO:0000256" key="2">
    <source>
        <dbReference type="ARBA" id="ARBA00022737"/>
    </source>
</evidence>
<dbReference type="InterPro" id="IPR015943">
    <property type="entry name" value="WD40/YVTN_repeat-like_dom_sf"/>
</dbReference>
<dbReference type="InterPro" id="IPR001680">
    <property type="entry name" value="WD40_rpt"/>
</dbReference>
<dbReference type="InterPro" id="IPR011047">
    <property type="entry name" value="Quinoprotein_ADH-like_sf"/>
</dbReference>
<dbReference type="InterPro" id="IPR020472">
    <property type="entry name" value="WD40_PAC1"/>
</dbReference>
<keyword evidence="7" id="KW-1185">Reference proteome</keyword>
<dbReference type="InterPro" id="IPR056884">
    <property type="entry name" value="NPHP3-like_N"/>
</dbReference>
<dbReference type="PROSITE" id="PS50082">
    <property type="entry name" value="WD_REPEATS_2"/>
    <property type="match status" value="12"/>
</dbReference>
<dbReference type="PRINTS" id="PR00320">
    <property type="entry name" value="GPROTEINBRPT"/>
</dbReference>
<dbReference type="GO" id="GO:0017070">
    <property type="term" value="F:U6 snRNA binding"/>
    <property type="evidence" value="ECO:0007669"/>
    <property type="project" value="TreeGrafter"/>
</dbReference>
<feature type="repeat" description="WD" evidence="3">
    <location>
        <begin position="1020"/>
        <end position="1061"/>
    </location>
</feature>
<evidence type="ECO:0000256" key="3">
    <source>
        <dbReference type="PROSITE-ProRule" id="PRU00221"/>
    </source>
</evidence>
<evidence type="ECO:0000259" key="4">
    <source>
        <dbReference type="Pfam" id="PF23414"/>
    </source>
</evidence>